<feature type="region of interest" description="Disordered" evidence="1">
    <location>
        <begin position="1"/>
        <end position="55"/>
    </location>
</feature>
<organism evidence="3">
    <name type="scientific">Volvox carteri f. nagariensis</name>
    <dbReference type="NCBI Taxonomy" id="3068"/>
    <lineage>
        <taxon>Eukaryota</taxon>
        <taxon>Viridiplantae</taxon>
        <taxon>Chlorophyta</taxon>
        <taxon>core chlorophytes</taxon>
        <taxon>Chlorophyceae</taxon>
        <taxon>CS clade</taxon>
        <taxon>Chlamydomonadales</taxon>
        <taxon>Volvocaceae</taxon>
        <taxon>Volvox</taxon>
    </lineage>
</organism>
<evidence type="ECO:0000313" key="3">
    <source>
        <dbReference type="Proteomes" id="UP000001058"/>
    </source>
</evidence>
<protein>
    <submittedName>
        <fullName evidence="2">Uncharacterized protein</fullName>
    </submittedName>
</protein>
<feature type="region of interest" description="Disordered" evidence="1">
    <location>
        <begin position="117"/>
        <end position="146"/>
    </location>
</feature>
<gene>
    <name evidence="2" type="ORF">VOLCADRAFT_91040</name>
</gene>
<dbReference type="Proteomes" id="UP000001058">
    <property type="component" value="Unassembled WGS sequence"/>
</dbReference>
<proteinExistence type="predicted"/>
<evidence type="ECO:0000256" key="1">
    <source>
        <dbReference type="SAM" id="MobiDB-lite"/>
    </source>
</evidence>
<reference evidence="2 3" key="1">
    <citation type="journal article" date="2010" name="Science">
        <title>Genomic analysis of organismal complexity in the multicellular green alga Volvox carteri.</title>
        <authorList>
            <person name="Prochnik S.E."/>
            <person name="Umen J."/>
            <person name="Nedelcu A.M."/>
            <person name="Hallmann A."/>
            <person name="Miller S.M."/>
            <person name="Nishii I."/>
            <person name="Ferris P."/>
            <person name="Kuo A."/>
            <person name="Mitros T."/>
            <person name="Fritz-Laylin L.K."/>
            <person name="Hellsten U."/>
            <person name="Chapman J."/>
            <person name="Simakov O."/>
            <person name="Rensing S.A."/>
            <person name="Terry A."/>
            <person name="Pangilinan J."/>
            <person name="Kapitonov V."/>
            <person name="Jurka J."/>
            <person name="Salamov A."/>
            <person name="Shapiro H."/>
            <person name="Schmutz J."/>
            <person name="Grimwood J."/>
            <person name="Lindquist E."/>
            <person name="Lucas S."/>
            <person name="Grigoriev I.V."/>
            <person name="Schmitt R."/>
            <person name="Kirk D."/>
            <person name="Rokhsar D.S."/>
        </authorList>
    </citation>
    <scope>NUCLEOTIDE SEQUENCE [LARGE SCALE GENOMIC DNA]</scope>
    <source>
        <strain evidence="3">f. Nagariensis / Eve</strain>
    </source>
</reference>
<evidence type="ECO:0000313" key="2">
    <source>
        <dbReference type="EMBL" id="EFJ48397.1"/>
    </source>
</evidence>
<sequence>MIRQSSKPAGEQQPRGVAQKPKASKPCWISGTAAEEPTGDSDSSDMREGFSDPLQKEPVEVLAAVRGELSSRARCCSAAWSSGTCIESRTPRPPPSPKTDVLAAVMEATATAATRVAPPSAAVTAPRGAAATKQATRPSSADTHVEGNLEISPINWDYHNEFIPDASVAGAWDFNHLSDEVVEADFTDAATYRLIVSSLPTCSNNIKQLRAFRDNVTRKLAPTIARAMASPSPEGILLPAEKANGARPTIVRIQEMAIVDGHAASRLGPRFLVQPRRTSPPCASTVTAAPPAVPATAAAATAAAIAATMVSDLGGAPGFCQDETMKQEEPVAPHDSTPDESAAQSVSVRLDVRQNVLHHCISSGPSASISEAWLPSTPASVSVVSSSITRPEALRLSGPEAVFLSPAE</sequence>
<feature type="compositionally biased region" description="Low complexity" evidence="1">
    <location>
        <begin position="117"/>
        <end position="131"/>
    </location>
</feature>
<accession>D8TW11</accession>
<dbReference type="EMBL" id="GL378340">
    <property type="protein sequence ID" value="EFJ48397.1"/>
    <property type="molecule type" value="Genomic_DNA"/>
</dbReference>
<name>D8TW11_VOLCA</name>
<dbReference type="AlphaFoldDB" id="D8TW11"/>
<feature type="compositionally biased region" description="Polar residues" evidence="1">
    <location>
        <begin position="133"/>
        <end position="142"/>
    </location>
</feature>
<dbReference type="InParanoid" id="D8TW11"/>
<keyword evidence="3" id="KW-1185">Reference proteome</keyword>
<feature type="compositionally biased region" description="Basic and acidic residues" evidence="1">
    <location>
        <begin position="44"/>
        <end position="55"/>
    </location>
</feature>
<dbReference type="RefSeq" id="XP_002950651.1">
    <property type="nucleotide sequence ID" value="XM_002950605.1"/>
</dbReference>
<dbReference type="KEGG" id="vcn:VOLCADRAFT_91040"/>
<dbReference type="GeneID" id="9617662"/>